<evidence type="ECO:0000313" key="1">
    <source>
        <dbReference type="EMBL" id="GGM73578.1"/>
    </source>
</evidence>
<dbReference type="RefSeq" id="WP_019941498.1">
    <property type="nucleotide sequence ID" value="NZ_BMLI01000001.1"/>
</dbReference>
<gene>
    <name evidence="1" type="ORF">GCM10010967_01400</name>
</gene>
<dbReference type="Proteomes" id="UP000632339">
    <property type="component" value="Unassembled WGS sequence"/>
</dbReference>
<dbReference type="EMBL" id="BMLI01000001">
    <property type="protein sequence ID" value="GGM73578.1"/>
    <property type="molecule type" value="Genomic_DNA"/>
</dbReference>
<organism evidence="1 2">
    <name type="scientific">Dyadobacter beijingensis</name>
    <dbReference type="NCBI Taxonomy" id="365489"/>
    <lineage>
        <taxon>Bacteria</taxon>
        <taxon>Pseudomonadati</taxon>
        <taxon>Bacteroidota</taxon>
        <taxon>Cytophagia</taxon>
        <taxon>Cytophagales</taxon>
        <taxon>Spirosomataceae</taxon>
        <taxon>Dyadobacter</taxon>
    </lineage>
</organism>
<sequence>MNKPKIALDIISEEEGYSATGDIAGKFIGIQGDTEGELKQNILEAVNLAFSGDGYNYTLDEIELRHLNVKPERNLH</sequence>
<evidence type="ECO:0000313" key="2">
    <source>
        <dbReference type="Proteomes" id="UP000632339"/>
    </source>
</evidence>
<reference evidence="2" key="1">
    <citation type="journal article" date="2019" name="Int. J. Syst. Evol. Microbiol.">
        <title>The Global Catalogue of Microorganisms (GCM) 10K type strain sequencing project: providing services to taxonomists for standard genome sequencing and annotation.</title>
        <authorList>
            <consortium name="The Broad Institute Genomics Platform"/>
            <consortium name="The Broad Institute Genome Sequencing Center for Infectious Disease"/>
            <person name="Wu L."/>
            <person name="Ma J."/>
        </authorList>
    </citation>
    <scope>NUCLEOTIDE SEQUENCE [LARGE SCALE GENOMIC DNA]</scope>
    <source>
        <strain evidence="2">CGMCC 1.6375</strain>
    </source>
</reference>
<protein>
    <submittedName>
        <fullName evidence="1">Uncharacterized protein</fullName>
    </submittedName>
</protein>
<accession>A0ABQ2HCD1</accession>
<name>A0ABQ2HCD1_9BACT</name>
<proteinExistence type="predicted"/>
<keyword evidence="2" id="KW-1185">Reference proteome</keyword>
<comment type="caution">
    <text evidence="1">The sequence shown here is derived from an EMBL/GenBank/DDBJ whole genome shotgun (WGS) entry which is preliminary data.</text>
</comment>